<dbReference type="Proteomes" id="UP001208570">
    <property type="component" value="Unassembled WGS sequence"/>
</dbReference>
<proteinExistence type="predicted"/>
<protein>
    <submittedName>
        <fullName evidence="2">Uncharacterized protein</fullName>
    </submittedName>
</protein>
<feature type="region of interest" description="Disordered" evidence="1">
    <location>
        <begin position="73"/>
        <end position="116"/>
    </location>
</feature>
<reference evidence="2" key="1">
    <citation type="journal article" date="2023" name="Mol. Biol. Evol.">
        <title>Third-Generation Sequencing Reveals the Adaptive Role of the Epigenome in Three Deep-Sea Polychaetes.</title>
        <authorList>
            <person name="Perez M."/>
            <person name="Aroh O."/>
            <person name="Sun Y."/>
            <person name="Lan Y."/>
            <person name="Juniper S.K."/>
            <person name="Young C.R."/>
            <person name="Angers B."/>
            <person name="Qian P.Y."/>
        </authorList>
    </citation>
    <scope>NUCLEOTIDE SEQUENCE</scope>
    <source>
        <strain evidence="2">P08H-3</strain>
    </source>
</reference>
<evidence type="ECO:0000313" key="3">
    <source>
        <dbReference type="Proteomes" id="UP001208570"/>
    </source>
</evidence>
<gene>
    <name evidence="2" type="ORF">LSH36_161g10015</name>
</gene>
<dbReference type="EMBL" id="JAODUP010000161">
    <property type="protein sequence ID" value="KAK2158967.1"/>
    <property type="molecule type" value="Genomic_DNA"/>
</dbReference>
<comment type="caution">
    <text evidence="2">The sequence shown here is derived from an EMBL/GenBank/DDBJ whole genome shotgun (WGS) entry which is preliminary data.</text>
</comment>
<organism evidence="2 3">
    <name type="scientific">Paralvinella palmiformis</name>
    <dbReference type="NCBI Taxonomy" id="53620"/>
    <lineage>
        <taxon>Eukaryota</taxon>
        <taxon>Metazoa</taxon>
        <taxon>Spiralia</taxon>
        <taxon>Lophotrochozoa</taxon>
        <taxon>Annelida</taxon>
        <taxon>Polychaeta</taxon>
        <taxon>Sedentaria</taxon>
        <taxon>Canalipalpata</taxon>
        <taxon>Terebellida</taxon>
        <taxon>Terebelliformia</taxon>
        <taxon>Alvinellidae</taxon>
        <taxon>Paralvinella</taxon>
    </lineage>
</organism>
<feature type="compositionally biased region" description="Basic and acidic residues" evidence="1">
    <location>
        <begin position="105"/>
        <end position="116"/>
    </location>
</feature>
<evidence type="ECO:0000313" key="2">
    <source>
        <dbReference type="EMBL" id="KAK2158967.1"/>
    </source>
</evidence>
<name>A0AAD9JTH7_9ANNE</name>
<accession>A0AAD9JTH7</accession>
<sequence length="279" mass="32083">MDPKYPEGGQWRIFLTEINIRRQHRYITWAVTLDCIRLNFHLQKSRPKITMETFQDMSNANWMLCARNLDPSFSGKSNDDTENERESRDETKVTSVVVSSEDEETTNKNRDDRMSTEYLDRRHGASHPKLLTFIPVNSVRTFSGYLTLKIKPADITDDRENVYQWMEQSLDSVLDLSSLADAYLYSKVLGVSFQNKSADVTFKLYFQDITNNSNDNNNNNNSDIIGNTSVNNSSNNIDHNNVGSTMSAYISHIREILMKRLSGSDDFLDILDLSLSYDN</sequence>
<keyword evidence="3" id="KW-1185">Reference proteome</keyword>
<dbReference type="AlphaFoldDB" id="A0AAD9JTH7"/>
<evidence type="ECO:0000256" key="1">
    <source>
        <dbReference type="SAM" id="MobiDB-lite"/>
    </source>
</evidence>